<reference evidence="1 2" key="1">
    <citation type="submission" date="2023-10" db="EMBL/GenBank/DDBJ databases">
        <title>Veillonella sp. nov., isolated from a pig farm feces dump.</title>
        <authorList>
            <person name="Chang Y.-H."/>
        </authorList>
    </citation>
    <scope>NUCLEOTIDE SEQUENCE [LARGE SCALE GENOMIC DNA]</scope>
    <source>
        <strain evidence="1 2">YH-vei2233</strain>
    </source>
</reference>
<dbReference type="Proteomes" id="UP001272515">
    <property type="component" value="Unassembled WGS sequence"/>
</dbReference>
<sequence length="185" mass="21184">MRTLFRMLTSDAIVFPSEAMITTLEYVNEVSEYPFVEICGSSTRRIKCKIQDRSGTLVVSMITLPKINNNSSEELNHICETPNHQNSSHDVMTFTVESILAFVDDVKDTNSIHRKAPYIVPGCLLLEKIWQYVNQLTLVQSINIRFLSPVRANEVVTLEHDEQHVIGKVEDTIVFKVIYKEESHE</sequence>
<proteinExistence type="predicted"/>
<keyword evidence="2" id="KW-1185">Reference proteome</keyword>
<accession>A0ABU3Z8E0</accession>
<comment type="caution">
    <text evidence="1">The sequence shown here is derived from an EMBL/GenBank/DDBJ whole genome shotgun (WGS) entry which is preliminary data.</text>
</comment>
<name>A0ABU3Z8E0_9FIRM</name>
<evidence type="ECO:0008006" key="3">
    <source>
        <dbReference type="Google" id="ProtNLM"/>
    </source>
</evidence>
<organism evidence="1 2">
    <name type="scientific">Veillonella absiana</name>
    <dbReference type="NCBI Taxonomy" id="3079305"/>
    <lineage>
        <taxon>Bacteria</taxon>
        <taxon>Bacillati</taxon>
        <taxon>Bacillota</taxon>
        <taxon>Negativicutes</taxon>
        <taxon>Veillonellales</taxon>
        <taxon>Veillonellaceae</taxon>
        <taxon>Veillonella</taxon>
    </lineage>
</organism>
<dbReference type="InterPro" id="IPR029069">
    <property type="entry name" value="HotDog_dom_sf"/>
</dbReference>
<dbReference type="EMBL" id="JAWJZB010000005">
    <property type="protein sequence ID" value="MDV5088193.1"/>
    <property type="molecule type" value="Genomic_DNA"/>
</dbReference>
<dbReference type="RefSeq" id="WP_295193329.1">
    <property type="nucleotide sequence ID" value="NZ_JAWJZA010000004.1"/>
</dbReference>
<dbReference type="SUPFAM" id="SSF54637">
    <property type="entry name" value="Thioesterase/thiol ester dehydrase-isomerase"/>
    <property type="match status" value="1"/>
</dbReference>
<gene>
    <name evidence="1" type="ORF">RVY80_04940</name>
</gene>
<evidence type="ECO:0000313" key="2">
    <source>
        <dbReference type="Proteomes" id="UP001272515"/>
    </source>
</evidence>
<protein>
    <recommendedName>
        <fullName evidence="3">MaoC-like domain-containing protein</fullName>
    </recommendedName>
</protein>
<evidence type="ECO:0000313" key="1">
    <source>
        <dbReference type="EMBL" id="MDV5088193.1"/>
    </source>
</evidence>